<dbReference type="Proteomes" id="UP000765509">
    <property type="component" value="Unassembled WGS sequence"/>
</dbReference>
<keyword evidence="2" id="KW-1185">Reference proteome</keyword>
<dbReference type="EMBL" id="AVOT02022606">
    <property type="protein sequence ID" value="MBW0512127.1"/>
    <property type="molecule type" value="Genomic_DNA"/>
</dbReference>
<organism evidence="1 2">
    <name type="scientific">Austropuccinia psidii MF-1</name>
    <dbReference type="NCBI Taxonomy" id="1389203"/>
    <lineage>
        <taxon>Eukaryota</taxon>
        <taxon>Fungi</taxon>
        <taxon>Dikarya</taxon>
        <taxon>Basidiomycota</taxon>
        <taxon>Pucciniomycotina</taxon>
        <taxon>Pucciniomycetes</taxon>
        <taxon>Pucciniales</taxon>
        <taxon>Sphaerophragmiaceae</taxon>
        <taxon>Austropuccinia</taxon>
    </lineage>
</organism>
<evidence type="ECO:0000313" key="2">
    <source>
        <dbReference type="Proteomes" id="UP000765509"/>
    </source>
</evidence>
<reference evidence="1" key="1">
    <citation type="submission" date="2021-03" db="EMBL/GenBank/DDBJ databases">
        <title>Draft genome sequence of rust myrtle Austropuccinia psidii MF-1, a brazilian biotype.</title>
        <authorList>
            <person name="Quecine M.C."/>
            <person name="Pachon D.M.R."/>
            <person name="Bonatelli M.L."/>
            <person name="Correr F.H."/>
            <person name="Franceschini L.M."/>
            <person name="Leite T.F."/>
            <person name="Margarido G.R.A."/>
            <person name="Almeida C.A."/>
            <person name="Ferrarezi J.A."/>
            <person name="Labate C.A."/>
        </authorList>
    </citation>
    <scope>NUCLEOTIDE SEQUENCE</scope>
    <source>
        <strain evidence="1">MF-1</strain>
    </source>
</reference>
<evidence type="ECO:0000313" key="1">
    <source>
        <dbReference type="EMBL" id="MBW0512127.1"/>
    </source>
</evidence>
<protein>
    <submittedName>
        <fullName evidence="1">Uncharacterized protein</fullName>
    </submittedName>
</protein>
<comment type="caution">
    <text evidence="1">The sequence shown here is derived from an EMBL/GenBank/DDBJ whole genome shotgun (WGS) entry which is preliminary data.</text>
</comment>
<accession>A0A9Q3HPY2</accession>
<proteinExistence type="predicted"/>
<dbReference type="AlphaFoldDB" id="A0A9Q3HPY2"/>
<sequence>MCFETVLNTIRTSNRKNYFGNKINEQSAIIKELTYRYSKFKIDDIIDTRIKKAINIIKTDNKKVLDDISNAFAEVKTYTIALKTFFDASQEEVSKLTMKLNQVTADNRRQTEL</sequence>
<gene>
    <name evidence="1" type="ORF">O181_051842</name>
</gene>
<name>A0A9Q3HPY2_9BASI</name>